<dbReference type="STRING" id="693986.MOC_6022"/>
<accession>A0A089P277</accession>
<reference evidence="2 3" key="1">
    <citation type="journal article" date="2014" name="PLoS ONE">
        <title>Genome Information of Methylobacterium oryzae, a Plant-Probiotic Methylotroph in the Phyllosphere.</title>
        <authorList>
            <person name="Kwak M.J."/>
            <person name="Jeong H."/>
            <person name="Madhaiyan M."/>
            <person name="Lee Y."/>
            <person name="Sa T.M."/>
            <person name="Oh T.K."/>
            <person name="Kim J.F."/>
        </authorList>
    </citation>
    <scope>NUCLEOTIDE SEQUENCE [LARGE SCALE GENOMIC DNA]</scope>
    <source>
        <strain evidence="2 3">CBMB20</strain>
    </source>
</reference>
<proteinExistence type="predicted"/>
<dbReference type="EMBL" id="CP003811">
    <property type="protein sequence ID" value="AIQ93777.1"/>
    <property type="molecule type" value="Genomic_DNA"/>
</dbReference>
<protein>
    <submittedName>
        <fullName evidence="2">Protein of unassigned function</fullName>
    </submittedName>
</protein>
<keyword evidence="3" id="KW-1185">Reference proteome</keyword>
<name>A0A089P277_9HYPH</name>
<organism evidence="2 3">
    <name type="scientific">Methylobacterium oryzae CBMB20</name>
    <dbReference type="NCBI Taxonomy" id="693986"/>
    <lineage>
        <taxon>Bacteria</taxon>
        <taxon>Pseudomonadati</taxon>
        <taxon>Pseudomonadota</taxon>
        <taxon>Alphaproteobacteria</taxon>
        <taxon>Hyphomicrobiales</taxon>
        <taxon>Methylobacteriaceae</taxon>
        <taxon>Methylobacterium</taxon>
    </lineage>
</organism>
<gene>
    <name evidence="2" type="ORF">MOC_6022</name>
</gene>
<evidence type="ECO:0000313" key="3">
    <source>
        <dbReference type="Proteomes" id="UP000029492"/>
    </source>
</evidence>
<feature type="region of interest" description="Disordered" evidence="1">
    <location>
        <begin position="1"/>
        <end position="30"/>
    </location>
</feature>
<sequence length="45" mass="4659">MRGAAPPKRRPPAIRRARAPAPLATAGDPDVVLQLGTTRGDEALA</sequence>
<dbReference type="KEGG" id="mor:MOC_6022"/>
<dbReference type="AlphaFoldDB" id="A0A089P277"/>
<feature type="compositionally biased region" description="Basic residues" evidence="1">
    <location>
        <begin position="7"/>
        <end position="18"/>
    </location>
</feature>
<evidence type="ECO:0000256" key="1">
    <source>
        <dbReference type="SAM" id="MobiDB-lite"/>
    </source>
</evidence>
<evidence type="ECO:0000313" key="2">
    <source>
        <dbReference type="EMBL" id="AIQ93777.1"/>
    </source>
</evidence>
<dbReference type="Proteomes" id="UP000029492">
    <property type="component" value="Chromosome"/>
</dbReference>
<dbReference type="HOGENOM" id="CLU_3201951_0_0_5"/>